<feature type="non-terminal residue" evidence="2">
    <location>
        <position position="1"/>
    </location>
</feature>
<feature type="signal peptide" evidence="1">
    <location>
        <begin position="1"/>
        <end position="17"/>
    </location>
</feature>
<keyword evidence="1" id="KW-0732">Signal</keyword>
<dbReference type="EMBL" id="CAXIEN010000377">
    <property type="protein sequence ID" value="CAL1295674.1"/>
    <property type="molecule type" value="Genomic_DNA"/>
</dbReference>
<reference evidence="2 3" key="1">
    <citation type="submission" date="2024-04" db="EMBL/GenBank/DDBJ databases">
        <authorList>
            <person name="Rising A."/>
            <person name="Reimegard J."/>
            <person name="Sonavane S."/>
            <person name="Akerstrom W."/>
            <person name="Nylinder S."/>
            <person name="Hedman E."/>
            <person name="Kallberg Y."/>
        </authorList>
    </citation>
    <scope>NUCLEOTIDE SEQUENCE [LARGE SCALE GENOMIC DNA]</scope>
</reference>
<evidence type="ECO:0000313" key="2">
    <source>
        <dbReference type="EMBL" id="CAL1295674.1"/>
    </source>
</evidence>
<proteinExistence type="predicted"/>
<accession>A0AAV2BIC1</accession>
<organism evidence="2 3">
    <name type="scientific">Larinioides sclopetarius</name>
    <dbReference type="NCBI Taxonomy" id="280406"/>
    <lineage>
        <taxon>Eukaryota</taxon>
        <taxon>Metazoa</taxon>
        <taxon>Ecdysozoa</taxon>
        <taxon>Arthropoda</taxon>
        <taxon>Chelicerata</taxon>
        <taxon>Arachnida</taxon>
        <taxon>Araneae</taxon>
        <taxon>Araneomorphae</taxon>
        <taxon>Entelegynae</taxon>
        <taxon>Araneoidea</taxon>
        <taxon>Araneidae</taxon>
        <taxon>Larinioides</taxon>
    </lineage>
</organism>
<name>A0AAV2BIC1_9ARAC</name>
<dbReference type="Proteomes" id="UP001497382">
    <property type="component" value="Unassembled WGS sequence"/>
</dbReference>
<feature type="chain" id="PRO_5043875384" evidence="1">
    <location>
        <begin position="18"/>
        <end position="90"/>
    </location>
</feature>
<evidence type="ECO:0000313" key="3">
    <source>
        <dbReference type="Proteomes" id="UP001497382"/>
    </source>
</evidence>
<keyword evidence="3" id="KW-1185">Reference proteome</keyword>
<evidence type="ECO:0000256" key="1">
    <source>
        <dbReference type="SAM" id="SignalP"/>
    </source>
</evidence>
<sequence length="90" mass="10179">RLLDVDWSLLGAILAVAVVVRWEEAVVGAVVVVCDVVVKSEEYLMDIPDCARYARHLPQVNSKKITSKKLNHLELSSTPVSIHLFWRRLL</sequence>
<dbReference type="AlphaFoldDB" id="A0AAV2BIC1"/>
<protein>
    <submittedName>
        <fullName evidence="2">Uncharacterized protein</fullName>
    </submittedName>
</protein>
<comment type="caution">
    <text evidence="2">The sequence shown here is derived from an EMBL/GenBank/DDBJ whole genome shotgun (WGS) entry which is preliminary data.</text>
</comment>
<gene>
    <name evidence="2" type="ORF">LARSCL_LOCUS19409</name>
</gene>